<dbReference type="AlphaFoldDB" id="A0A0D5A250"/>
<protein>
    <submittedName>
        <fullName evidence="1">Uncharacterized protein</fullName>
    </submittedName>
</protein>
<reference evidence="1" key="1">
    <citation type="submission" date="2014-06" db="EMBL/GenBank/DDBJ databases">
        <authorList>
            <person name="Berube P.M."/>
        </authorList>
    </citation>
    <scope>NUCLEOTIDE SEQUENCE</scope>
    <source>
        <strain evidence="1">P0902-H212</strain>
    </source>
</reference>
<dbReference type="EMBL" id="KJ947870">
    <property type="protein sequence ID" value="AJW30499.1"/>
    <property type="molecule type" value="Genomic_DNA"/>
</dbReference>
<name>A0A0D5A250_PROMR</name>
<evidence type="ECO:0000313" key="1">
    <source>
        <dbReference type="EMBL" id="AJW30499.1"/>
    </source>
</evidence>
<gene>
    <name evidence="1" type="ORF">FA02_0232</name>
</gene>
<proteinExistence type="predicted"/>
<accession>A0A0D5A250</accession>
<sequence>MSNRPDIEELIADSMTGLMIRAERLNEFDQLAISEEFREWLNEGVRVEDVLKVVFIKE</sequence>
<organism evidence="1">
    <name type="scientific">Prochlorococcus marinus str. P0902-H212</name>
    <dbReference type="NCBI Taxonomy" id="1620696"/>
    <lineage>
        <taxon>Bacteria</taxon>
        <taxon>Bacillati</taxon>
        <taxon>Cyanobacteriota</taxon>
        <taxon>Cyanophyceae</taxon>
        <taxon>Synechococcales</taxon>
        <taxon>Prochlorococcaceae</taxon>
        <taxon>Prochlorococcus</taxon>
    </lineage>
</organism>